<dbReference type="EMBL" id="WINI01000003">
    <property type="protein sequence ID" value="MQR00639.1"/>
    <property type="molecule type" value="Genomic_DNA"/>
</dbReference>
<dbReference type="RefSeq" id="WP_153234220.1">
    <property type="nucleotide sequence ID" value="NZ_WINI01000003.1"/>
</dbReference>
<keyword evidence="7" id="KW-1185">Reference proteome</keyword>
<keyword evidence="3" id="KW-0238">DNA-binding</keyword>
<evidence type="ECO:0000256" key="1">
    <source>
        <dbReference type="ARBA" id="ARBA00009437"/>
    </source>
</evidence>
<name>A0A843YL97_9BURK</name>
<evidence type="ECO:0000256" key="4">
    <source>
        <dbReference type="ARBA" id="ARBA00023163"/>
    </source>
</evidence>
<dbReference type="InterPro" id="IPR036388">
    <property type="entry name" value="WH-like_DNA-bd_sf"/>
</dbReference>
<keyword evidence="2" id="KW-0805">Transcription regulation</keyword>
<accession>A0A843YL97</accession>
<evidence type="ECO:0000313" key="7">
    <source>
        <dbReference type="Proteomes" id="UP000451565"/>
    </source>
</evidence>
<dbReference type="Gene3D" id="3.40.190.290">
    <property type="match status" value="1"/>
</dbReference>
<feature type="domain" description="HTH lysR-type" evidence="5">
    <location>
        <begin position="11"/>
        <end position="62"/>
    </location>
</feature>
<dbReference type="PANTHER" id="PTHR30537:SF3">
    <property type="entry name" value="TRANSCRIPTIONAL REGULATORY PROTEIN"/>
    <property type="match status" value="1"/>
</dbReference>
<gene>
    <name evidence="6" type="ORF">GEV47_08070</name>
</gene>
<dbReference type="GO" id="GO:0003700">
    <property type="term" value="F:DNA-binding transcription factor activity"/>
    <property type="evidence" value="ECO:0007669"/>
    <property type="project" value="InterPro"/>
</dbReference>
<dbReference type="InterPro" id="IPR058163">
    <property type="entry name" value="LysR-type_TF_proteobact-type"/>
</dbReference>
<evidence type="ECO:0000313" key="6">
    <source>
        <dbReference type="EMBL" id="MQR00639.1"/>
    </source>
</evidence>
<dbReference type="Pfam" id="PF00126">
    <property type="entry name" value="HTH_1"/>
    <property type="match status" value="1"/>
</dbReference>
<dbReference type="PROSITE" id="PS50931">
    <property type="entry name" value="HTH_LYSR"/>
    <property type="match status" value="1"/>
</dbReference>
<dbReference type="GO" id="GO:0043565">
    <property type="term" value="F:sequence-specific DNA binding"/>
    <property type="evidence" value="ECO:0007669"/>
    <property type="project" value="TreeGrafter"/>
</dbReference>
<keyword evidence="4" id="KW-0804">Transcription</keyword>
<dbReference type="InterPro" id="IPR000847">
    <property type="entry name" value="LysR_HTH_N"/>
</dbReference>
<dbReference type="InterPro" id="IPR005119">
    <property type="entry name" value="LysR_subst-bd"/>
</dbReference>
<proteinExistence type="inferred from homology"/>
<dbReference type="SUPFAM" id="SSF46785">
    <property type="entry name" value="Winged helix' DNA-binding domain"/>
    <property type="match status" value="1"/>
</dbReference>
<dbReference type="OrthoDB" id="9072091at2"/>
<evidence type="ECO:0000256" key="2">
    <source>
        <dbReference type="ARBA" id="ARBA00023015"/>
    </source>
</evidence>
<comment type="similarity">
    <text evidence="1">Belongs to the LysR transcriptional regulatory family.</text>
</comment>
<dbReference type="PANTHER" id="PTHR30537">
    <property type="entry name" value="HTH-TYPE TRANSCRIPTIONAL REGULATOR"/>
    <property type="match status" value="1"/>
</dbReference>
<dbReference type="PRINTS" id="PR00039">
    <property type="entry name" value="HTHLYSR"/>
</dbReference>
<dbReference type="AlphaFoldDB" id="A0A843YL97"/>
<evidence type="ECO:0000256" key="3">
    <source>
        <dbReference type="ARBA" id="ARBA00023125"/>
    </source>
</evidence>
<dbReference type="GO" id="GO:0006351">
    <property type="term" value="P:DNA-templated transcription"/>
    <property type="evidence" value="ECO:0007669"/>
    <property type="project" value="TreeGrafter"/>
</dbReference>
<protein>
    <submittedName>
        <fullName evidence="6">LysR family transcriptional regulator</fullName>
    </submittedName>
</protein>
<dbReference type="Pfam" id="PF03466">
    <property type="entry name" value="LysR_substrate"/>
    <property type="match status" value="1"/>
</dbReference>
<dbReference type="Proteomes" id="UP000451565">
    <property type="component" value="Unassembled WGS sequence"/>
</dbReference>
<dbReference type="Gene3D" id="1.10.10.10">
    <property type="entry name" value="Winged helix-like DNA-binding domain superfamily/Winged helix DNA-binding domain"/>
    <property type="match status" value="1"/>
</dbReference>
<organism evidence="6 7">
    <name type="scientific">Glaciimonas soli</name>
    <dbReference type="NCBI Taxonomy" id="2590999"/>
    <lineage>
        <taxon>Bacteria</taxon>
        <taxon>Pseudomonadati</taxon>
        <taxon>Pseudomonadota</taxon>
        <taxon>Betaproteobacteria</taxon>
        <taxon>Burkholderiales</taxon>
        <taxon>Oxalobacteraceae</taxon>
        <taxon>Glaciimonas</taxon>
    </lineage>
</organism>
<reference evidence="6 7" key="1">
    <citation type="submission" date="2019-10" db="EMBL/GenBank/DDBJ databases">
        <title>Glaciimonas soli sp. nov., a psychrophilic bacterium isolated from the forest soil of a high elevation mountain in Taiwan.</title>
        <authorList>
            <person name="Wang L.-T."/>
            <person name="Shieh W.Y."/>
        </authorList>
    </citation>
    <scope>NUCLEOTIDE SEQUENCE [LARGE SCALE GENOMIC DNA]</scope>
    <source>
        <strain evidence="6 7">GS1</strain>
    </source>
</reference>
<evidence type="ECO:0000259" key="5">
    <source>
        <dbReference type="PROSITE" id="PS50931"/>
    </source>
</evidence>
<sequence>MASNIGWELYRSFLSVLKEGSLSAAARALGTTQPTVGRHIEALEQALGIVLFTRSQSGLAPTEIALAIRGYAEAVESTVASLERAASSQGNGVAGVVRVTASDVIGVEVLPAIITRMREQYPDIRVELVLSDRVQDLLHREADIAVRMVQPKQEQLVARRIGSIELGFHAHTEYLRRHGNPRTTKDLAKHSIIGYDLATPFVHRAGKSLPDLPRKNFALASDSNLAQFALIRSGAGIGVCQVTLAKRDPALTRVLAKSFSMKLETWVTMHEDLRNNPRCRVVFDALVEGMLDYVEQS</sequence>
<dbReference type="InterPro" id="IPR036390">
    <property type="entry name" value="WH_DNA-bd_sf"/>
</dbReference>
<comment type="caution">
    <text evidence="6">The sequence shown here is derived from an EMBL/GenBank/DDBJ whole genome shotgun (WGS) entry which is preliminary data.</text>
</comment>
<dbReference type="SUPFAM" id="SSF53850">
    <property type="entry name" value="Periplasmic binding protein-like II"/>
    <property type="match status" value="1"/>
</dbReference>